<organism evidence="1 2">
    <name type="scientific">Stegodyphus mimosarum</name>
    <name type="common">African social velvet spider</name>
    <dbReference type="NCBI Taxonomy" id="407821"/>
    <lineage>
        <taxon>Eukaryota</taxon>
        <taxon>Metazoa</taxon>
        <taxon>Ecdysozoa</taxon>
        <taxon>Arthropoda</taxon>
        <taxon>Chelicerata</taxon>
        <taxon>Arachnida</taxon>
        <taxon>Araneae</taxon>
        <taxon>Araneomorphae</taxon>
        <taxon>Entelegynae</taxon>
        <taxon>Eresoidea</taxon>
        <taxon>Eresidae</taxon>
        <taxon>Stegodyphus</taxon>
    </lineage>
</organism>
<dbReference type="EMBL" id="KK120780">
    <property type="protein sequence ID" value="KFM79015.1"/>
    <property type="molecule type" value="Genomic_DNA"/>
</dbReference>
<proteinExistence type="predicted"/>
<name>A0A087UNS6_STEMI</name>
<gene>
    <name evidence="1" type="ORF">X975_07141</name>
</gene>
<sequence length="52" mass="6033">MRGVQALPFIGRRVEEKLFAAIRWESIITLYGHTFNLRASFVRHSTLEHSCS</sequence>
<feature type="non-terminal residue" evidence="1">
    <location>
        <position position="52"/>
    </location>
</feature>
<evidence type="ECO:0000313" key="2">
    <source>
        <dbReference type="Proteomes" id="UP000054359"/>
    </source>
</evidence>
<dbReference type="AlphaFoldDB" id="A0A087UNS6"/>
<evidence type="ECO:0000313" key="1">
    <source>
        <dbReference type="EMBL" id="KFM79015.1"/>
    </source>
</evidence>
<dbReference type="Proteomes" id="UP000054359">
    <property type="component" value="Unassembled WGS sequence"/>
</dbReference>
<reference evidence="1 2" key="1">
    <citation type="submission" date="2013-11" db="EMBL/GenBank/DDBJ databases">
        <title>Genome sequencing of Stegodyphus mimosarum.</title>
        <authorList>
            <person name="Bechsgaard J."/>
        </authorList>
    </citation>
    <scope>NUCLEOTIDE SEQUENCE [LARGE SCALE GENOMIC DNA]</scope>
</reference>
<keyword evidence="2" id="KW-1185">Reference proteome</keyword>
<accession>A0A087UNS6</accession>
<protein>
    <submittedName>
        <fullName evidence="1">Uncharacterized protein</fullName>
    </submittedName>
</protein>